<dbReference type="GO" id="GO:0070522">
    <property type="term" value="C:ERCC4-ERCC1 complex"/>
    <property type="evidence" value="ECO:0007669"/>
    <property type="project" value="TreeGrafter"/>
</dbReference>
<comment type="similarity">
    <text evidence="2">Belongs to the ERCC1/RAD10/SWI10 family.</text>
</comment>
<dbReference type="GO" id="GO:0006312">
    <property type="term" value="P:mitotic recombination"/>
    <property type="evidence" value="ECO:0007669"/>
    <property type="project" value="TreeGrafter"/>
</dbReference>
<dbReference type="PANTHER" id="PTHR12749:SF0">
    <property type="entry name" value="DNA EXCISION REPAIR PROTEIN ERCC-1"/>
    <property type="match status" value="1"/>
</dbReference>
<dbReference type="CDD" id="cd22325">
    <property type="entry name" value="ERCC1_C-like"/>
    <property type="match status" value="1"/>
</dbReference>
<dbReference type="FunFam" id="1.10.150.20:FF:000017">
    <property type="entry name" value="DNA excision repair protein ERCC-1"/>
    <property type="match status" value="1"/>
</dbReference>
<reference evidence="11 12" key="1">
    <citation type="submission" date="2020-08" db="EMBL/GenBank/DDBJ databases">
        <authorList>
            <person name="Hejnol A."/>
        </authorList>
    </citation>
    <scope>NUCLEOTIDE SEQUENCE [LARGE SCALE GENOMIC DNA]</scope>
</reference>
<sequence>MSKKFTIPSHSEIQNAKSNRNNPTPAIFQKRKQSEQPNESIIEENVPKQSSEKVMNKTSTFRSFQSDSKPTVPTVTPVSANSSQSPEKAVDKSGTYRSFETVNRPQKPLVSTTTPLLVNSKQRGNPILKHIHNVAWEYSDIVPDYILGQTTCALFLSLRYHQLHPGYIHERLKLLGRTFELRVLLAQVDIKDSSHICQQLANICLLADCTLILAFTPEEAGRYLELYKAFENKPPDLIMEKSEESFEAKLIDTLTSVKKINKTDAITLYSTFGSVKNIFTATEEDLSLCSGIGPLKAKRLHKAFNEPFIKNIKKKAIEEVNSTEVKEKCEKGIGNENDNENEGC</sequence>
<evidence type="ECO:0000313" key="12">
    <source>
        <dbReference type="Proteomes" id="UP000549394"/>
    </source>
</evidence>
<dbReference type="AlphaFoldDB" id="A0A7I8VSV2"/>
<feature type="domain" description="ERCC1-like central" evidence="10">
    <location>
        <begin position="116"/>
        <end position="228"/>
    </location>
</feature>
<evidence type="ECO:0000313" key="11">
    <source>
        <dbReference type="EMBL" id="CAD5118796.1"/>
    </source>
</evidence>
<keyword evidence="6" id="KW-0539">Nucleus</keyword>
<dbReference type="SUPFAM" id="SSF52980">
    <property type="entry name" value="Restriction endonuclease-like"/>
    <property type="match status" value="1"/>
</dbReference>
<dbReference type="NCBIfam" id="TIGR00597">
    <property type="entry name" value="rad10"/>
    <property type="match status" value="1"/>
</dbReference>
<dbReference type="InterPro" id="IPR004579">
    <property type="entry name" value="ERCC1/RAD10/SWI10"/>
</dbReference>
<feature type="compositionally biased region" description="Polar residues" evidence="9">
    <location>
        <begin position="8"/>
        <end position="24"/>
    </location>
</feature>
<dbReference type="GO" id="GO:0006289">
    <property type="term" value="P:nucleotide-excision repair"/>
    <property type="evidence" value="ECO:0007669"/>
    <property type="project" value="UniProtKB-ARBA"/>
</dbReference>
<gene>
    <name evidence="11" type="ORF">DGYR_LOCUS7118</name>
</gene>
<keyword evidence="5" id="KW-0234">DNA repair</keyword>
<dbReference type="InterPro" id="IPR047260">
    <property type="entry name" value="ERCC1-like_central_dom"/>
</dbReference>
<dbReference type="Proteomes" id="UP000549394">
    <property type="component" value="Unassembled WGS sequence"/>
</dbReference>
<dbReference type="GO" id="GO:0070914">
    <property type="term" value="P:UV-damage excision repair"/>
    <property type="evidence" value="ECO:0007669"/>
    <property type="project" value="TreeGrafter"/>
</dbReference>
<dbReference type="Gene3D" id="1.10.150.20">
    <property type="entry name" value="5' to 3' exonuclease, C-terminal subdomain"/>
    <property type="match status" value="1"/>
</dbReference>
<dbReference type="OrthoDB" id="10262814at2759"/>
<dbReference type="EMBL" id="CAJFCJ010000009">
    <property type="protein sequence ID" value="CAD5118796.1"/>
    <property type="molecule type" value="Genomic_DNA"/>
</dbReference>
<dbReference type="InterPro" id="IPR011335">
    <property type="entry name" value="Restrct_endonuc-II-like"/>
</dbReference>
<dbReference type="FunFam" id="3.40.50.10130:FF:000001">
    <property type="entry name" value="DNA excision repair protein ERCC-1"/>
    <property type="match status" value="1"/>
</dbReference>
<comment type="function">
    <text evidence="7">Non-catalytic component of a structure-specific DNA repair endonuclease responsible for the 5'-incision during DNA repair. Responsible, in conjunction with SLX4, for the first step in the repair of interstrand cross-links (ICL). Participates in the processing of anaphase bridge-generating DNA structures, which consist in incompletely processed DNA lesions arising during S or G2 phase, and can result in cytokinesis failure. Also required for homology-directed repair (HDR) of DNA double-strand breaks, in conjunction with SLX4.</text>
</comment>
<dbReference type="GO" id="GO:0000110">
    <property type="term" value="C:nucleotide-excision repair factor 1 complex"/>
    <property type="evidence" value="ECO:0007669"/>
    <property type="project" value="TreeGrafter"/>
</dbReference>
<dbReference type="GO" id="GO:0003684">
    <property type="term" value="F:damaged DNA binding"/>
    <property type="evidence" value="ECO:0007669"/>
    <property type="project" value="InterPro"/>
</dbReference>
<keyword evidence="3" id="KW-0227">DNA damage</keyword>
<accession>A0A7I8VSV2</accession>
<evidence type="ECO:0000256" key="2">
    <source>
        <dbReference type="ARBA" id="ARBA00008283"/>
    </source>
</evidence>
<evidence type="ECO:0000256" key="8">
    <source>
        <dbReference type="ARBA" id="ARBA00071993"/>
    </source>
</evidence>
<dbReference type="Gene3D" id="3.40.50.10130">
    <property type="match status" value="1"/>
</dbReference>
<proteinExistence type="inferred from homology"/>
<dbReference type="InterPro" id="IPR010994">
    <property type="entry name" value="RuvA_2-like"/>
</dbReference>
<feature type="compositionally biased region" description="Polar residues" evidence="9">
    <location>
        <begin position="56"/>
        <end position="86"/>
    </location>
</feature>
<dbReference type="PANTHER" id="PTHR12749">
    <property type="entry name" value="EXCISION REPAIR CROSS-COMPLEMENTING 1 ERCC1"/>
    <property type="match status" value="1"/>
</dbReference>
<comment type="subcellular location">
    <subcellularLocation>
        <location evidence="1">Nucleus</location>
    </subcellularLocation>
</comment>
<name>A0A7I8VSV2_9ANNE</name>
<dbReference type="Pfam" id="PF03834">
    <property type="entry name" value="Rad10"/>
    <property type="match status" value="1"/>
</dbReference>
<keyword evidence="12" id="KW-1185">Reference proteome</keyword>
<comment type="caution">
    <text evidence="11">The sequence shown here is derived from an EMBL/GenBank/DDBJ whole genome shotgun (WGS) entry which is preliminary data.</text>
</comment>
<evidence type="ECO:0000256" key="1">
    <source>
        <dbReference type="ARBA" id="ARBA00004123"/>
    </source>
</evidence>
<dbReference type="GO" id="GO:0006302">
    <property type="term" value="P:double-strand break repair"/>
    <property type="evidence" value="ECO:0007669"/>
    <property type="project" value="UniProtKB-ARBA"/>
</dbReference>
<evidence type="ECO:0000256" key="5">
    <source>
        <dbReference type="ARBA" id="ARBA00023204"/>
    </source>
</evidence>
<evidence type="ECO:0000256" key="6">
    <source>
        <dbReference type="ARBA" id="ARBA00023242"/>
    </source>
</evidence>
<feature type="region of interest" description="Disordered" evidence="9">
    <location>
        <begin position="1"/>
        <end position="95"/>
    </location>
</feature>
<keyword evidence="4" id="KW-0238">DNA-binding</keyword>
<evidence type="ECO:0000256" key="9">
    <source>
        <dbReference type="SAM" id="MobiDB-lite"/>
    </source>
</evidence>
<evidence type="ECO:0000256" key="7">
    <source>
        <dbReference type="ARBA" id="ARBA00054210"/>
    </source>
</evidence>
<dbReference type="GO" id="GO:0032204">
    <property type="term" value="P:regulation of telomere maintenance"/>
    <property type="evidence" value="ECO:0007669"/>
    <property type="project" value="UniProtKB-ARBA"/>
</dbReference>
<dbReference type="GO" id="GO:0003697">
    <property type="term" value="F:single-stranded DNA binding"/>
    <property type="evidence" value="ECO:0007669"/>
    <property type="project" value="TreeGrafter"/>
</dbReference>
<evidence type="ECO:0000256" key="3">
    <source>
        <dbReference type="ARBA" id="ARBA00022763"/>
    </source>
</evidence>
<evidence type="ECO:0000259" key="10">
    <source>
        <dbReference type="Pfam" id="PF03834"/>
    </source>
</evidence>
<organism evidence="11 12">
    <name type="scientific">Dimorphilus gyrociliatus</name>
    <dbReference type="NCBI Taxonomy" id="2664684"/>
    <lineage>
        <taxon>Eukaryota</taxon>
        <taxon>Metazoa</taxon>
        <taxon>Spiralia</taxon>
        <taxon>Lophotrochozoa</taxon>
        <taxon>Annelida</taxon>
        <taxon>Polychaeta</taxon>
        <taxon>Polychaeta incertae sedis</taxon>
        <taxon>Dinophilidae</taxon>
        <taxon>Dimorphilus</taxon>
    </lineage>
</organism>
<protein>
    <recommendedName>
        <fullName evidence="8">DNA excision repair protein ERCC-1</fullName>
    </recommendedName>
</protein>
<evidence type="ECO:0000256" key="4">
    <source>
        <dbReference type="ARBA" id="ARBA00023125"/>
    </source>
</evidence>
<dbReference type="SUPFAM" id="SSF47781">
    <property type="entry name" value="RuvA domain 2-like"/>
    <property type="match status" value="1"/>
</dbReference>
<dbReference type="Pfam" id="PF14520">
    <property type="entry name" value="HHH_5"/>
    <property type="match status" value="1"/>
</dbReference>